<dbReference type="PANTHER" id="PTHR34136:SF1">
    <property type="entry name" value="UDP-N-ACETYL-D-MANNOSAMINURONIC ACID TRANSFERASE"/>
    <property type="match status" value="1"/>
</dbReference>
<evidence type="ECO:0000313" key="3">
    <source>
        <dbReference type="EMBL" id="KKU07262.1"/>
    </source>
</evidence>
<dbReference type="InterPro" id="IPR004629">
    <property type="entry name" value="WecG_TagA_CpsF"/>
</dbReference>
<reference evidence="3 4" key="1">
    <citation type="journal article" date="2015" name="Nature">
        <title>rRNA introns, odd ribosomes, and small enigmatic genomes across a large radiation of phyla.</title>
        <authorList>
            <person name="Brown C.T."/>
            <person name="Hug L.A."/>
            <person name="Thomas B.C."/>
            <person name="Sharon I."/>
            <person name="Castelle C.J."/>
            <person name="Singh A."/>
            <person name="Wilkins M.J."/>
            <person name="Williams K.H."/>
            <person name="Banfield J.F."/>
        </authorList>
    </citation>
    <scope>NUCLEOTIDE SEQUENCE [LARGE SCALE GENOMIC DNA]</scope>
</reference>
<dbReference type="Proteomes" id="UP000033999">
    <property type="component" value="Unassembled WGS sequence"/>
</dbReference>
<organism evidence="3 4">
    <name type="scientific">Candidatus Magasanikbacteria bacterium GW2011_GWA2_45_39</name>
    <dbReference type="NCBI Taxonomy" id="1619041"/>
    <lineage>
        <taxon>Bacteria</taxon>
        <taxon>Candidatus Magasanikiibacteriota</taxon>
    </lineage>
</organism>
<keyword evidence="2 3" id="KW-0808">Transferase</keyword>
<comment type="caution">
    <text evidence="3">The sequence shown here is derived from an EMBL/GenBank/DDBJ whole genome shotgun (WGS) entry which is preliminary data.</text>
</comment>
<keyword evidence="1" id="KW-0328">Glycosyltransferase</keyword>
<accession>A0A0G1MGR0</accession>
<evidence type="ECO:0000256" key="1">
    <source>
        <dbReference type="ARBA" id="ARBA00022676"/>
    </source>
</evidence>
<dbReference type="CDD" id="cd06533">
    <property type="entry name" value="Glyco_transf_WecG_TagA"/>
    <property type="match status" value="1"/>
</dbReference>
<sequence>METSITIFGVSLENNTRAQLLHQFEADLDGSVQKTIVTPNPEMLVLARGNKFFREALNKADIRLVDGFGLVLAVWQIFGAKLERYPGVEAVQDIITIAAEKGKKVFLLGGDEAVLEKLIATWSHKFPDLQIMGAVGPRIILDEKKESGFITDDTENKKTVQLIQDFAPDVLLVGFGHGKQELWLSAMLRRFSSVRLAMGVGGSFDYLSGLVPRAPGWMRKIGLEWLYRLACEPRRIKRIFNAVVLFPIFLVKDKIYE</sequence>
<dbReference type="EMBL" id="LCKX01000013">
    <property type="protein sequence ID" value="KKU07262.1"/>
    <property type="molecule type" value="Genomic_DNA"/>
</dbReference>
<dbReference type="AlphaFoldDB" id="A0A0G1MGR0"/>
<name>A0A0G1MGR0_9BACT</name>
<evidence type="ECO:0000256" key="2">
    <source>
        <dbReference type="ARBA" id="ARBA00022679"/>
    </source>
</evidence>
<evidence type="ECO:0000313" key="4">
    <source>
        <dbReference type="Proteomes" id="UP000033999"/>
    </source>
</evidence>
<dbReference type="GO" id="GO:0016758">
    <property type="term" value="F:hexosyltransferase activity"/>
    <property type="evidence" value="ECO:0007669"/>
    <property type="project" value="TreeGrafter"/>
</dbReference>
<dbReference type="NCBIfam" id="TIGR00696">
    <property type="entry name" value="wecG_tagA_cpsF"/>
    <property type="match status" value="1"/>
</dbReference>
<protein>
    <submittedName>
        <fullName evidence="3">Glycosyl transferase, WecB/TagA/CpsF family</fullName>
    </submittedName>
</protein>
<proteinExistence type="predicted"/>
<dbReference type="Pfam" id="PF03808">
    <property type="entry name" value="Glyco_tran_WecG"/>
    <property type="match status" value="1"/>
</dbReference>
<gene>
    <name evidence="3" type="ORF">UX10_C0013G0025</name>
</gene>
<dbReference type="PANTHER" id="PTHR34136">
    <property type="match status" value="1"/>
</dbReference>